<evidence type="ECO:0000313" key="2">
    <source>
        <dbReference type="Proteomes" id="UP000410492"/>
    </source>
</evidence>
<keyword evidence="2" id="KW-1185">Reference proteome</keyword>
<name>A0A653CYF6_CALMS</name>
<proteinExistence type="predicted"/>
<dbReference type="EMBL" id="CAACVG010009110">
    <property type="protein sequence ID" value="VEN52123.1"/>
    <property type="molecule type" value="Genomic_DNA"/>
</dbReference>
<reference evidence="1 2" key="1">
    <citation type="submission" date="2019-01" db="EMBL/GenBank/DDBJ databases">
        <authorList>
            <person name="Sayadi A."/>
        </authorList>
    </citation>
    <scope>NUCLEOTIDE SEQUENCE [LARGE SCALE GENOMIC DNA]</scope>
</reference>
<dbReference type="InterPro" id="IPR005615">
    <property type="entry name" value="Glutathione_synthase"/>
</dbReference>
<dbReference type="Proteomes" id="UP000410492">
    <property type="component" value="Unassembled WGS sequence"/>
</dbReference>
<dbReference type="OrthoDB" id="2020073at2759"/>
<dbReference type="SUPFAM" id="SSF56059">
    <property type="entry name" value="Glutathione synthetase ATP-binding domain-like"/>
    <property type="match status" value="1"/>
</dbReference>
<sequence length="84" mass="9638">MTSQRTCLRYIKRFAKKEQPKCDYMLENSPKAASSTSPSNLCCYTWKQVEFNTIASGFGWLGPVSSDIHRFVLTEIGRSRRTEP</sequence>
<dbReference type="Pfam" id="PF03917">
    <property type="entry name" value="GSH_synth_ATP"/>
    <property type="match status" value="1"/>
</dbReference>
<accession>A0A653CYF6</accession>
<protein>
    <submittedName>
        <fullName evidence="1">Uncharacterized protein</fullName>
    </submittedName>
</protein>
<gene>
    <name evidence="1" type="ORF">CALMAC_LOCUS12367</name>
</gene>
<dbReference type="Gene3D" id="3.30.470.20">
    <property type="entry name" value="ATP-grasp fold, B domain"/>
    <property type="match status" value="1"/>
</dbReference>
<dbReference type="GO" id="GO:0005524">
    <property type="term" value="F:ATP binding"/>
    <property type="evidence" value="ECO:0007669"/>
    <property type="project" value="InterPro"/>
</dbReference>
<evidence type="ECO:0000313" key="1">
    <source>
        <dbReference type="EMBL" id="VEN52123.1"/>
    </source>
</evidence>
<dbReference type="GO" id="GO:0004363">
    <property type="term" value="F:glutathione synthase activity"/>
    <property type="evidence" value="ECO:0007669"/>
    <property type="project" value="InterPro"/>
</dbReference>
<organism evidence="1 2">
    <name type="scientific">Callosobruchus maculatus</name>
    <name type="common">Southern cowpea weevil</name>
    <name type="synonym">Pulse bruchid</name>
    <dbReference type="NCBI Taxonomy" id="64391"/>
    <lineage>
        <taxon>Eukaryota</taxon>
        <taxon>Metazoa</taxon>
        <taxon>Ecdysozoa</taxon>
        <taxon>Arthropoda</taxon>
        <taxon>Hexapoda</taxon>
        <taxon>Insecta</taxon>
        <taxon>Pterygota</taxon>
        <taxon>Neoptera</taxon>
        <taxon>Endopterygota</taxon>
        <taxon>Coleoptera</taxon>
        <taxon>Polyphaga</taxon>
        <taxon>Cucujiformia</taxon>
        <taxon>Chrysomeloidea</taxon>
        <taxon>Chrysomelidae</taxon>
        <taxon>Bruchinae</taxon>
        <taxon>Bruchini</taxon>
        <taxon>Callosobruchus</taxon>
    </lineage>
</organism>
<dbReference type="AlphaFoldDB" id="A0A653CYF6"/>